<gene>
    <name evidence="2" type="ORF">ACFFH7_04325</name>
</gene>
<dbReference type="Gene3D" id="3.90.820.10">
    <property type="entry name" value="Structural Genomics, Unknown Function 30-nov-00 1gh9 Mol_id"/>
    <property type="match status" value="1"/>
</dbReference>
<accession>A0ABV6MKJ5</accession>
<comment type="caution">
    <text evidence="2">The sequence shown here is derived from an EMBL/GenBank/DDBJ whole genome shotgun (WGS) entry which is preliminary data.</text>
</comment>
<dbReference type="SUPFAM" id="SSF160582">
    <property type="entry name" value="MbtH-like"/>
    <property type="match status" value="1"/>
</dbReference>
<dbReference type="Proteomes" id="UP001589810">
    <property type="component" value="Unassembled WGS sequence"/>
</dbReference>
<dbReference type="SMART" id="SM00923">
    <property type="entry name" value="MbtH"/>
    <property type="match status" value="1"/>
</dbReference>
<feature type="domain" description="MbtH-like" evidence="1">
    <location>
        <begin position="4"/>
        <end position="54"/>
    </location>
</feature>
<dbReference type="PANTHER" id="PTHR38444:SF1">
    <property type="entry name" value="ENTEROBACTIN BIOSYNTHESIS PROTEIN YBDZ"/>
    <property type="match status" value="1"/>
</dbReference>
<reference evidence="2 3" key="1">
    <citation type="submission" date="2024-09" db="EMBL/GenBank/DDBJ databases">
        <authorList>
            <person name="Sun Q."/>
            <person name="Mori K."/>
        </authorList>
    </citation>
    <scope>NUCLEOTIDE SEQUENCE [LARGE SCALE GENOMIC DNA]</scope>
    <source>
        <strain evidence="2 3">TBRC 1432</strain>
    </source>
</reference>
<evidence type="ECO:0000259" key="1">
    <source>
        <dbReference type="SMART" id="SM00923"/>
    </source>
</evidence>
<dbReference type="Pfam" id="PF03621">
    <property type="entry name" value="MbtH"/>
    <property type="match status" value="1"/>
</dbReference>
<dbReference type="InterPro" id="IPR037407">
    <property type="entry name" value="MLP_fam"/>
</dbReference>
<name>A0ABV6MKJ5_9PSEU</name>
<sequence length="73" mass="8454">MNNNPFDNENGRFFVLVNDEQQYSLWPTFAPIPSGWRVAFGESGRAECLEYVDQHWTDMRPESLRVAMGDGTR</sequence>
<dbReference type="PANTHER" id="PTHR38444">
    <property type="entry name" value="ENTEROBACTIN BIOSYNTHESIS PROTEIN YBDZ"/>
    <property type="match status" value="1"/>
</dbReference>
<dbReference type="EMBL" id="JBHLUD010000001">
    <property type="protein sequence ID" value="MFC0540689.1"/>
    <property type="molecule type" value="Genomic_DNA"/>
</dbReference>
<dbReference type="InterPro" id="IPR005153">
    <property type="entry name" value="MbtH-like_dom"/>
</dbReference>
<proteinExistence type="predicted"/>
<dbReference type="RefSeq" id="WP_273939508.1">
    <property type="nucleotide sequence ID" value="NZ_CP097263.1"/>
</dbReference>
<dbReference type="InterPro" id="IPR038020">
    <property type="entry name" value="MbtH-like_sf"/>
</dbReference>
<organism evidence="2 3">
    <name type="scientific">Kutzneria chonburiensis</name>
    <dbReference type="NCBI Taxonomy" id="1483604"/>
    <lineage>
        <taxon>Bacteria</taxon>
        <taxon>Bacillati</taxon>
        <taxon>Actinomycetota</taxon>
        <taxon>Actinomycetes</taxon>
        <taxon>Pseudonocardiales</taxon>
        <taxon>Pseudonocardiaceae</taxon>
        <taxon>Kutzneria</taxon>
    </lineage>
</organism>
<protein>
    <submittedName>
        <fullName evidence="2">MbtH family protein</fullName>
    </submittedName>
</protein>
<evidence type="ECO:0000313" key="3">
    <source>
        <dbReference type="Proteomes" id="UP001589810"/>
    </source>
</evidence>
<evidence type="ECO:0000313" key="2">
    <source>
        <dbReference type="EMBL" id="MFC0540689.1"/>
    </source>
</evidence>
<keyword evidence="3" id="KW-1185">Reference proteome</keyword>